<keyword evidence="3" id="KW-1185">Reference proteome</keyword>
<dbReference type="InterPro" id="IPR036291">
    <property type="entry name" value="NAD(P)-bd_dom_sf"/>
</dbReference>
<dbReference type="SUPFAM" id="SSF51735">
    <property type="entry name" value="NAD(P)-binding Rossmann-fold domains"/>
    <property type="match status" value="1"/>
</dbReference>
<dbReference type="InterPro" id="IPR002347">
    <property type="entry name" value="SDR_fam"/>
</dbReference>
<keyword evidence="1" id="KW-0472">Membrane</keyword>
<dbReference type="PRINTS" id="PR00081">
    <property type="entry name" value="GDHRDH"/>
</dbReference>
<evidence type="ECO:0000256" key="1">
    <source>
        <dbReference type="SAM" id="Phobius"/>
    </source>
</evidence>
<accession>A0AAN6TLN8</accession>
<dbReference type="PANTHER" id="PTHR43550:SF3">
    <property type="entry name" value="3-KETODIHYDROSPHINGOSINE REDUCTASE"/>
    <property type="match status" value="1"/>
</dbReference>
<dbReference type="GO" id="GO:0047560">
    <property type="term" value="F:3-dehydrosphinganine reductase activity"/>
    <property type="evidence" value="ECO:0007669"/>
    <property type="project" value="TreeGrafter"/>
</dbReference>
<keyword evidence="1" id="KW-1133">Transmembrane helix</keyword>
<dbReference type="GO" id="GO:0006666">
    <property type="term" value="P:3-keto-sphinganine metabolic process"/>
    <property type="evidence" value="ECO:0007669"/>
    <property type="project" value="TreeGrafter"/>
</dbReference>
<dbReference type="PANTHER" id="PTHR43550">
    <property type="entry name" value="3-KETODIHYDROSPHINGOSINE REDUCTASE"/>
    <property type="match status" value="1"/>
</dbReference>
<dbReference type="GO" id="GO:0005789">
    <property type="term" value="C:endoplasmic reticulum membrane"/>
    <property type="evidence" value="ECO:0007669"/>
    <property type="project" value="TreeGrafter"/>
</dbReference>
<dbReference type="GeneID" id="89935102"/>
<organism evidence="2 3">
    <name type="scientific">Canariomyces notabilis</name>
    <dbReference type="NCBI Taxonomy" id="2074819"/>
    <lineage>
        <taxon>Eukaryota</taxon>
        <taxon>Fungi</taxon>
        <taxon>Dikarya</taxon>
        <taxon>Ascomycota</taxon>
        <taxon>Pezizomycotina</taxon>
        <taxon>Sordariomycetes</taxon>
        <taxon>Sordariomycetidae</taxon>
        <taxon>Sordariales</taxon>
        <taxon>Chaetomiaceae</taxon>
        <taxon>Canariomyces</taxon>
    </lineage>
</organism>
<dbReference type="Gene3D" id="3.40.50.720">
    <property type="entry name" value="NAD(P)-binding Rossmann-like Domain"/>
    <property type="match status" value="1"/>
</dbReference>
<evidence type="ECO:0000313" key="2">
    <source>
        <dbReference type="EMBL" id="KAK4116792.1"/>
    </source>
</evidence>
<proteinExistence type="predicted"/>
<dbReference type="RefSeq" id="XP_064674362.1">
    <property type="nucleotide sequence ID" value="XM_064810977.1"/>
</dbReference>
<reference evidence="2" key="2">
    <citation type="submission" date="2023-05" db="EMBL/GenBank/DDBJ databases">
        <authorList>
            <consortium name="Lawrence Berkeley National Laboratory"/>
            <person name="Steindorff A."/>
            <person name="Hensen N."/>
            <person name="Bonometti L."/>
            <person name="Westerberg I."/>
            <person name="Brannstrom I.O."/>
            <person name="Guillou S."/>
            <person name="Cros-Aarteil S."/>
            <person name="Calhoun S."/>
            <person name="Haridas S."/>
            <person name="Kuo A."/>
            <person name="Mondo S."/>
            <person name="Pangilinan J."/>
            <person name="Riley R."/>
            <person name="Labutti K."/>
            <person name="Andreopoulos B."/>
            <person name="Lipzen A."/>
            <person name="Chen C."/>
            <person name="Yanf M."/>
            <person name="Daum C."/>
            <person name="Ng V."/>
            <person name="Clum A."/>
            <person name="Ohm R."/>
            <person name="Martin F."/>
            <person name="Silar P."/>
            <person name="Natvig D."/>
            <person name="Lalanne C."/>
            <person name="Gautier V."/>
            <person name="Ament-Velasquez S.L."/>
            <person name="Kruys A."/>
            <person name="Hutchinson M.I."/>
            <person name="Powell A.J."/>
            <person name="Barry K."/>
            <person name="Miller A.N."/>
            <person name="Grigoriev I.V."/>
            <person name="Debuchy R."/>
            <person name="Gladieux P."/>
            <person name="Thoren M.H."/>
            <person name="Johannesson H."/>
        </authorList>
    </citation>
    <scope>NUCLEOTIDE SEQUENCE</scope>
    <source>
        <strain evidence="2">CBS 508.74</strain>
    </source>
</reference>
<reference evidence="2" key="1">
    <citation type="journal article" date="2023" name="Mol. Phylogenet. Evol.">
        <title>Genome-scale phylogeny and comparative genomics of the fungal order Sordariales.</title>
        <authorList>
            <person name="Hensen N."/>
            <person name="Bonometti L."/>
            <person name="Westerberg I."/>
            <person name="Brannstrom I.O."/>
            <person name="Guillou S."/>
            <person name="Cros-Aarteil S."/>
            <person name="Calhoun S."/>
            <person name="Haridas S."/>
            <person name="Kuo A."/>
            <person name="Mondo S."/>
            <person name="Pangilinan J."/>
            <person name="Riley R."/>
            <person name="LaButti K."/>
            <person name="Andreopoulos B."/>
            <person name="Lipzen A."/>
            <person name="Chen C."/>
            <person name="Yan M."/>
            <person name="Daum C."/>
            <person name="Ng V."/>
            <person name="Clum A."/>
            <person name="Steindorff A."/>
            <person name="Ohm R.A."/>
            <person name="Martin F."/>
            <person name="Silar P."/>
            <person name="Natvig D.O."/>
            <person name="Lalanne C."/>
            <person name="Gautier V."/>
            <person name="Ament-Velasquez S.L."/>
            <person name="Kruys A."/>
            <person name="Hutchinson M.I."/>
            <person name="Powell A.J."/>
            <person name="Barry K."/>
            <person name="Miller A.N."/>
            <person name="Grigoriev I.V."/>
            <person name="Debuchy R."/>
            <person name="Gladieux P."/>
            <person name="Hiltunen Thoren M."/>
            <person name="Johannesson H."/>
        </authorList>
    </citation>
    <scope>NUCLEOTIDE SEQUENCE</scope>
    <source>
        <strain evidence="2">CBS 508.74</strain>
    </source>
</reference>
<feature type="transmembrane region" description="Helical" evidence="1">
    <location>
        <begin position="270"/>
        <end position="290"/>
    </location>
</feature>
<gene>
    <name evidence="2" type="ORF">N656DRAFT_701834</name>
</gene>
<dbReference type="Pfam" id="PF00106">
    <property type="entry name" value="adh_short"/>
    <property type="match status" value="1"/>
</dbReference>
<dbReference type="AlphaFoldDB" id="A0AAN6TLN8"/>
<evidence type="ECO:0000313" key="3">
    <source>
        <dbReference type="Proteomes" id="UP001302812"/>
    </source>
</evidence>
<feature type="non-terminal residue" evidence="2">
    <location>
        <position position="1"/>
    </location>
</feature>
<protein>
    <submittedName>
        <fullName evidence="2">NAD(P)-binding protein</fullName>
    </submittedName>
</protein>
<dbReference type="Proteomes" id="UP001302812">
    <property type="component" value="Unassembled WGS sequence"/>
</dbReference>
<name>A0AAN6TLN8_9PEZI</name>
<dbReference type="GO" id="GO:0030148">
    <property type="term" value="P:sphingolipid biosynthetic process"/>
    <property type="evidence" value="ECO:0007669"/>
    <property type="project" value="TreeGrafter"/>
</dbReference>
<dbReference type="EMBL" id="MU853333">
    <property type="protein sequence ID" value="KAK4116792.1"/>
    <property type="molecule type" value="Genomic_DNA"/>
</dbReference>
<comment type="caution">
    <text evidence="2">The sequence shown here is derived from an EMBL/GenBank/DDBJ whole genome shotgun (WGS) entry which is preliminary data.</text>
</comment>
<keyword evidence="1" id="KW-0812">Transmembrane</keyword>
<sequence length="315" mass="34705">QTVFVTGGSGGLGKAIAMQLAARGAHITLFSRRQGPLDEGRKEVLAKCPNPNQEVDVVAVDFAFRTQPRIADILYCVAGGNHAENGFLADIGARQLENCMRNNYYSAAFAAKSVLDIWIADDDRRAISSQPEHKRRQIVFINSAAAFVALPGSIAYTPAKCAVRALADTLRMEVLRYCSPTTTYSIHCAFPADFVSPGFRLEQDTKTPLTKRMQGTDLTIEQLEAKFPSSDKVASLVIAAVDRGDFIICEDSPAASVLFPNMLGPSPKRGLGIFDTLMAPVMGWFVMPFLRWRWEGMTRRDGEEMRKARQFHSHG</sequence>